<sequence length="97" mass="10922">MARATARAAAATARANEAAAKAMAEPNQRAADLASFREIRDDMQRRLERVEERERSLRGLVRAFSRYVSDLTAQMRSHGMEPPAPPDEVREYYRTGA</sequence>
<evidence type="ECO:0000256" key="1">
    <source>
        <dbReference type="SAM" id="Coils"/>
    </source>
</evidence>
<evidence type="ECO:0000313" key="4">
    <source>
        <dbReference type="Proteomes" id="UP001183388"/>
    </source>
</evidence>
<comment type="caution">
    <text evidence="3">The sequence shown here is derived from an EMBL/GenBank/DDBJ whole genome shotgun (WGS) entry which is preliminary data.</text>
</comment>
<dbReference type="EMBL" id="JAVREN010000004">
    <property type="protein sequence ID" value="MDT0306140.1"/>
    <property type="molecule type" value="Genomic_DNA"/>
</dbReference>
<feature type="region of interest" description="Disordered" evidence="2">
    <location>
        <begin position="75"/>
        <end position="97"/>
    </location>
</feature>
<evidence type="ECO:0000256" key="2">
    <source>
        <dbReference type="SAM" id="MobiDB-lite"/>
    </source>
</evidence>
<evidence type="ECO:0000313" key="3">
    <source>
        <dbReference type="EMBL" id="MDT0306140.1"/>
    </source>
</evidence>
<dbReference type="Proteomes" id="UP001183388">
    <property type="component" value="Unassembled WGS sequence"/>
</dbReference>
<organism evidence="3 4">
    <name type="scientific">Streptomyces boetiae</name>
    <dbReference type="NCBI Taxonomy" id="3075541"/>
    <lineage>
        <taxon>Bacteria</taxon>
        <taxon>Bacillati</taxon>
        <taxon>Actinomycetota</taxon>
        <taxon>Actinomycetes</taxon>
        <taxon>Kitasatosporales</taxon>
        <taxon>Streptomycetaceae</taxon>
        <taxon>Streptomyces</taxon>
    </lineage>
</organism>
<name>A0ABU2L3J8_9ACTN</name>
<gene>
    <name evidence="3" type="ORF">RM780_04075</name>
</gene>
<feature type="compositionally biased region" description="Basic and acidic residues" evidence="2">
    <location>
        <begin position="87"/>
        <end position="97"/>
    </location>
</feature>
<reference evidence="4" key="1">
    <citation type="submission" date="2023-07" db="EMBL/GenBank/DDBJ databases">
        <title>30 novel species of actinomycetes from the DSMZ collection.</title>
        <authorList>
            <person name="Nouioui I."/>
        </authorList>
    </citation>
    <scope>NUCLEOTIDE SEQUENCE [LARGE SCALE GENOMIC DNA]</scope>
    <source>
        <strain evidence="4">DSM 44917</strain>
    </source>
</reference>
<proteinExistence type="predicted"/>
<protein>
    <submittedName>
        <fullName evidence="3">Uncharacterized protein</fullName>
    </submittedName>
</protein>
<dbReference type="RefSeq" id="WP_311629059.1">
    <property type="nucleotide sequence ID" value="NZ_JAVREN010000004.1"/>
</dbReference>
<accession>A0ABU2L3J8</accession>
<feature type="coiled-coil region" evidence="1">
    <location>
        <begin position="1"/>
        <end position="60"/>
    </location>
</feature>
<keyword evidence="4" id="KW-1185">Reference proteome</keyword>
<keyword evidence="1" id="KW-0175">Coiled coil</keyword>